<reference evidence="1 2" key="1">
    <citation type="journal article" date="2021" name="Front. Genet.">
        <title>Chromosome-Level Genome Assembly Reveals Significant Gene Expansion in the Toll and IMD Signaling Pathways of Dendrolimus kikuchii.</title>
        <authorList>
            <person name="Zhou J."/>
            <person name="Wu P."/>
            <person name="Xiong Z."/>
            <person name="Liu N."/>
            <person name="Zhao N."/>
            <person name="Ji M."/>
            <person name="Qiu Y."/>
            <person name="Yang B."/>
        </authorList>
    </citation>
    <scope>NUCLEOTIDE SEQUENCE [LARGE SCALE GENOMIC DNA]</scope>
    <source>
        <strain evidence="1">Ann1</strain>
    </source>
</reference>
<evidence type="ECO:0000313" key="2">
    <source>
        <dbReference type="Proteomes" id="UP000824533"/>
    </source>
</evidence>
<proteinExistence type="predicted"/>
<comment type="caution">
    <text evidence="1">The sequence shown here is derived from an EMBL/GenBank/DDBJ whole genome shotgun (WGS) entry which is preliminary data.</text>
</comment>
<sequence length="526" mass="60875">MIPVNLYLRPSLRLIKQVSLATASRNALDQVSYIKSVIGKNEYNWLNIKNNVLSMQGTINEKNFEGVLLRIITSSKKFDVGLAFASHLLNSNEELSLGSINGLLGLYYSFGKETKLKEEEKKFILDSYEKLYDKYKSLDFSTCEKLLHALCVINEWEKALKVLDDILLSSEPTHSAYNILIATIFNNNKKDKALQLIQRCISNKRSLRFEAYEAWISYILRNYKNRKVIIKHLNEICLIISSNCFVIDLNTAIKFKDVYTTLGWNANLTRIKKHDGQCMSCKNTLDLLSLSKDEFNSLKEVIQDKLIVGSDLFLKTSPTELRTFLKFIEHNAPFDVVLDGLNIAYAANNVPGIEKVTVLNNVVDYFRSRNKKVLLLSRKHMRQWRGKGIEKLLHNTCNFFTDNVSQDDPYFITAAIMSGSHTDIVSKDLLRGHTFLLKNEKLSRIFRRWQWQHQWMIYFKKRSGLIIQPPLTFTPCAQNKGDMWHLPYETDEEQTPSQINDGIPDLSNWLCIQPKLIDVDLFKEYK</sequence>
<organism evidence="1 2">
    <name type="scientific">Dendrolimus kikuchii</name>
    <dbReference type="NCBI Taxonomy" id="765133"/>
    <lineage>
        <taxon>Eukaryota</taxon>
        <taxon>Metazoa</taxon>
        <taxon>Ecdysozoa</taxon>
        <taxon>Arthropoda</taxon>
        <taxon>Hexapoda</taxon>
        <taxon>Insecta</taxon>
        <taxon>Pterygota</taxon>
        <taxon>Neoptera</taxon>
        <taxon>Endopterygota</taxon>
        <taxon>Lepidoptera</taxon>
        <taxon>Glossata</taxon>
        <taxon>Ditrysia</taxon>
        <taxon>Bombycoidea</taxon>
        <taxon>Lasiocampidae</taxon>
        <taxon>Dendrolimus</taxon>
    </lineage>
</organism>
<dbReference type="Proteomes" id="UP000824533">
    <property type="component" value="Linkage Group LG14"/>
</dbReference>
<protein>
    <submittedName>
        <fullName evidence="1">Uncharacterized protein</fullName>
    </submittedName>
</protein>
<name>A0ACC1CX68_9NEOP</name>
<gene>
    <name evidence="1" type="ORF">K1T71_008366</name>
</gene>
<dbReference type="EMBL" id="CM034400">
    <property type="protein sequence ID" value="KAJ0176192.1"/>
    <property type="molecule type" value="Genomic_DNA"/>
</dbReference>
<keyword evidence="2" id="KW-1185">Reference proteome</keyword>
<accession>A0ACC1CX68</accession>
<evidence type="ECO:0000313" key="1">
    <source>
        <dbReference type="EMBL" id="KAJ0176192.1"/>
    </source>
</evidence>